<organism evidence="1 2">
    <name type="scientific">Jannaschia rubra</name>
    <dbReference type="NCBI Taxonomy" id="282197"/>
    <lineage>
        <taxon>Bacteria</taxon>
        <taxon>Pseudomonadati</taxon>
        <taxon>Pseudomonadota</taxon>
        <taxon>Alphaproteobacteria</taxon>
        <taxon>Rhodobacterales</taxon>
        <taxon>Roseobacteraceae</taxon>
        <taxon>Jannaschia</taxon>
    </lineage>
</organism>
<proteinExistence type="predicted"/>
<reference evidence="1 2" key="1">
    <citation type="submission" date="2015-07" db="EMBL/GenBank/DDBJ databases">
        <authorList>
            <person name="Noorani M."/>
        </authorList>
    </citation>
    <scope>NUCLEOTIDE SEQUENCE [LARGE SCALE GENOMIC DNA]</scope>
    <source>
        <strain evidence="1 2">CECT 5088</strain>
    </source>
</reference>
<gene>
    <name evidence="1" type="ORF">JAN5088_03220</name>
</gene>
<evidence type="ECO:0000313" key="2">
    <source>
        <dbReference type="Proteomes" id="UP000048908"/>
    </source>
</evidence>
<dbReference type="Proteomes" id="UP000048908">
    <property type="component" value="Unassembled WGS sequence"/>
</dbReference>
<protein>
    <submittedName>
        <fullName evidence="1">Uncharacterized protein</fullName>
    </submittedName>
</protein>
<dbReference type="EMBL" id="CXPG01000021">
    <property type="protein sequence ID" value="CTQ34424.1"/>
    <property type="molecule type" value="Genomic_DNA"/>
</dbReference>
<sequence length="230" mass="25409">MSTCSRCGQPVEFRYVGGRCIPIHPFGGCSSGGGYSSGNDFTGYLSSNESSCFQTDCPECGDRVFFIRHNGGSVWIDPPLGPPWYKHGCMDTGSGTKSKTRSSLASDYKLPASSTQNGLIVGVVTEAETSLFNETTLINVQTGEKDNLMLLIKNSAGFLVGRIAVFDPACTFIRWIEDEMYSFKILAPIKFPKTFNFPEDDMIECPECNTQVKSKNLAKHFRKKHSFMML</sequence>
<accession>A0A0M6XWX0</accession>
<name>A0A0M6XWX0_9RHOB</name>
<evidence type="ECO:0000313" key="1">
    <source>
        <dbReference type="EMBL" id="CTQ34424.1"/>
    </source>
</evidence>
<keyword evidence="2" id="KW-1185">Reference proteome</keyword>
<dbReference type="AlphaFoldDB" id="A0A0M6XWX0"/>
<dbReference type="OrthoDB" id="7065440at2"/>